<feature type="transmembrane region" description="Helical" evidence="1">
    <location>
        <begin position="108"/>
        <end position="134"/>
    </location>
</feature>
<dbReference type="RefSeq" id="WP_188701057.1">
    <property type="nucleotide sequence ID" value="NZ_BMMQ01000005.1"/>
</dbReference>
<keyword evidence="1" id="KW-0812">Transmembrane</keyword>
<dbReference type="InterPro" id="IPR006938">
    <property type="entry name" value="DUF624"/>
</dbReference>
<reference evidence="3" key="1">
    <citation type="journal article" date="2019" name="Int. J. Syst. Evol. Microbiol.">
        <title>The Global Catalogue of Microorganisms (GCM) 10K type strain sequencing project: providing services to taxonomists for standard genome sequencing and annotation.</title>
        <authorList>
            <consortium name="The Broad Institute Genomics Platform"/>
            <consortium name="The Broad Institute Genome Sequencing Center for Infectious Disease"/>
            <person name="Wu L."/>
            <person name="Ma J."/>
        </authorList>
    </citation>
    <scope>NUCLEOTIDE SEQUENCE [LARGE SCALE GENOMIC DNA]</scope>
    <source>
        <strain evidence="3">CGMCC 4.7181</strain>
    </source>
</reference>
<feature type="transmembrane region" description="Helical" evidence="1">
    <location>
        <begin position="83"/>
        <end position="102"/>
    </location>
</feature>
<dbReference type="Pfam" id="PF04854">
    <property type="entry name" value="DUF624"/>
    <property type="match status" value="1"/>
</dbReference>
<feature type="transmembrane region" description="Helical" evidence="1">
    <location>
        <begin position="20"/>
        <end position="49"/>
    </location>
</feature>
<comment type="caution">
    <text evidence="2">The sequence shown here is derived from an EMBL/GenBank/DDBJ whole genome shotgun (WGS) entry which is preliminary data.</text>
</comment>
<organism evidence="2 3">
    <name type="scientific">Microbacterium nanhaiense</name>
    <dbReference type="NCBI Taxonomy" id="1301026"/>
    <lineage>
        <taxon>Bacteria</taxon>
        <taxon>Bacillati</taxon>
        <taxon>Actinomycetota</taxon>
        <taxon>Actinomycetes</taxon>
        <taxon>Micrococcales</taxon>
        <taxon>Microbacteriaceae</taxon>
        <taxon>Microbacterium</taxon>
    </lineage>
</organism>
<evidence type="ECO:0008006" key="4">
    <source>
        <dbReference type="Google" id="ProtNLM"/>
    </source>
</evidence>
<accession>A0ABQ2N0G8</accession>
<evidence type="ECO:0000313" key="3">
    <source>
        <dbReference type="Proteomes" id="UP000638043"/>
    </source>
</evidence>
<feature type="transmembrane region" description="Helical" evidence="1">
    <location>
        <begin position="155"/>
        <end position="175"/>
    </location>
</feature>
<keyword evidence="1" id="KW-1133">Transmembrane helix</keyword>
<sequence>MSTETLRDTVTGRLQQGFEAIYWMIVVNALWWLFALAGGIVLGAAPATIAGAELTRRRAEGRLFPVLRTYTSVWRREFRRANLLLLPFGVALALLAVDLLWFQSRGNLGLLGGIALGALIVVATLGSLTAGMYVTYEMPFRAYILRASRWALANLAHTVLLALTIVLICGATLAIPGLAPFVTVGALVVIPARLCTAFFRSNERLLAEQP</sequence>
<keyword evidence="1" id="KW-0472">Membrane</keyword>
<feature type="transmembrane region" description="Helical" evidence="1">
    <location>
        <begin position="181"/>
        <end position="199"/>
    </location>
</feature>
<gene>
    <name evidence="2" type="ORF">GCM10010910_17750</name>
</gene>
<name>A0ABQ2N0G8_9MICO</name>
<keyword evidence="3" id="KW-1185">Reference proteome</keyword>
<dbReference type="EMBL" id="BMMQ01000005">
    <property type="protein sequence ID" value="GGO63980.1"/>
    <property type="molecule type" value="Genomic_DNA"/>
</dbReference>
<proteinExistence type="predicted"/>
<evidence type="ECO:0000313" key="2">
    <source>
        <dbReference type="EMBL" id="GGO63980.1"/>
    </source>
</evidence>
<protein>
    <recommendedName>
        <fullName evidence="4">DUF624 domain-containing protein</fullName>
    </recommendedName>
</protein>
<dbReference type="Proteomes" id="UP000638043">
    <property type="component" value="Unassembled WGS sequence"/>
</dbReference>
<evidence type="ECO:0000256" key="1">
    <source>
        <dbReference type="SAM" id="Phobius"/>
    </source>
</evidence>